<dbReference type="InterPro" id="IPR037953">
    <property type="entry name" value="SbnI-like_N"/>
</dbReference>
<protein>
    <submittedName>
        <fullName evidence="6">ParB-like nuclease family protein</fullName>
    </submittedName>
</protein>
<evidence type="ECO:0000313" key="7">
    <source>
        <dbReference type="Proteomes" id="UP000294746"/>
    </source>
</evidence>
<keyword evidence="7" id="KW-1185">Reference proteome</keyword>
<evidence type="ECO:0000256" key="1">
    <source>
        <dbReference type="ARBA" id="ARBA00022679"/>
    </source>
</evidence>
<dbReference type="SMART" id="SM00470">
    <property type="entry name" value="ParB"/>
    <property type="match status" value="1"/>
</dbReference>
<proteinExistence type="predicted"/>
<dbReference type="EMBL" id="SLXV01000020">
    <property type="protein sequence ID" value="TCP67311.1"/>
    <property type="molecule type" value="Genomic_DNA"/>
</dbReference>
<gene>
    <name evidence="6" type="ORF">EDD57_12027</name>
</gene>
<dbReference type="InterPro" id="IPR003115">
    <property type="entry name" value="ParB_N"/>
</dbReference>
<dbReference type="RefSeq" id="WP_131848926.1">
    <property type="nucleotide sequence ID" value="NZ_SLXV01000020.1"/>
</dbReference>
<dbReference type="GO" id="GO:0005524">
    <property type="term" value="F:ATP binding"/>
    <property type="evidence" value="ECO:0007669"/>
    <property type="project" value="UniProtKB-KW"/>
</dbReference>
<name>A0A4R2S4M1_9BACL</name>
<dbReference type="GO" id="GO:0016301">
    <property type="term" value="F:kinase activity"/>
    <property type="evidence" value="ECO:0007669"/>
    <property type="project" value="UniProtKB-KW"/>
</dbReference>
<dbReference type="Gene3D" id="3.30.1760.10">
    <property type="entry name" value="Conserved hypothetical protein from pyrococcus furiosus pfu- 392566-001, domain 2"/>
    <property type="match status" value="1"/>
</dbReference>
<keyword evidence="3" id="KW-0418">Kinase</keyword>
<dbReference type="PIRSF" id="PIRSF032543">
    <property type="entry name" value="UCP032543_ParB-like"/>
    <property type="match status" value="1"/>
</dbReference>
<dbReference type="AlphaFoldDB" id="A0A4R2S4M1"/>
<dbReference type="Gene3D" id="3.90.1530.10">
    <property type="entry name" value="Conserved hypothetical protein from pyrococcus furiosus pfu- 392566-001, ParB domain"/>
    <property type="match status" value="1"/>
</dbReference>
<reference evidence="6 7" key="1">
    <citation type="submission" date="2019-03" db="EMBL/GenBank/DDBJ databases">
        <title>Genomic Encyclopedia of Type Strains, Phase IV (KMG-IV): sequencing the most valuable type-strain genomes for metagenomic binning, comparative biology and taxonomic classification.</title>
        <authorList>
            <person name="Goeker M."/>
        </authorList>
    </citation>
    <scope>NUCLEOTIDE SEQUENCE [LARGE SCALE GENOMIC DNA]</scope>
    <source>
        <strain evidence="6 7">DSM 46831</strain>
    </source>
</reference>
<dbReference type="InterPro" id="IPR023098">
    <property type="entry name" value="SerK/SbnI_C"/>
</dbReference>
<keyword evidence="2" id="KW-0547">Nucleotide-binding</keyword>
<feature type="domain" description="ParB-like N-terminal" evidence="5">
    <location>
        <begin position="9"/>
        <end position="92"/>
    </location>
</feature>
<evidence type="ECO:0000259" key="5">
    <source>
        <dbReference type="SMART" id="SM00470"/>
    </source>
</evidence>
<dbReference type="CDD" id="cd16388">
    <property type="entry name" value="SbnI_like_N"/>
    <property type="match status" value="1"/>
</dbReference>
<dbReference type="InterPro" id="IPR016999">
    <property type="entry name" value="SbnI-like"/>
</dbReference>
<dbReference type="InterPro" id="IPR036086">
    <property type="entry name" value="ParB/Sulfiredoxin_sf"/>
</dbReference>
<dbReference type="OrthoDB" id="2380647at2"/>
<sequence length="256" mass="29800">MNSVISSLALVPAEQIYFHESHENERLGKICKSITEEGYLSNPPIAMKLSNDKYLLLDGAHRLMALKALDCKRIVIQLVEEKDIFLSAWNHLLPQDAWWEELQQCPYIRWATELLDRNWLAHVVLPSGETTYLYSTHDSEEPLDQLAAWHHIVGLYQHKCHVRRIPNGTHVEPKDGEVFICYPQYTLDGLKRVVESNRLMPAGITRCIVEGRLLNLRIPLEILQSEQLPVEKWQTLRNKWMNSLRFYTEPVYVCEA</sequence>
<evidence type="ECO:0000256" key="3">
    <source>
        <dbReference type="ARBA" id="ARBA00022777"/>
    </source>
</evidence>
<keyword evidence="1" id="KW-0808">Transferase</keyword>
<evidence type="ECO:0000313" key="6">
    <source>
        <dbReference type="EMBL" id="TCP67311.1"/>
    </source>
</evidence>
<evidence type="ECO:0000256" key="2">
    <source>
        <dbReference type="ARBA" id="ARBA00022741"/>
    </source>
</evidence>
<comment type="caution">
    <text evidence="6">The sequence shown here is derived from an EMBL/GenBank/DDBJ whole genome shotgun (WGS) entry which is preliminary data.</text>
</comment>
<organism evidence="6 7">
    <name type="scientific">Baia soyae</name>
    <dbReference type="NCBI Taxonomy" id="1544746"/>
    <lineage>
        <taxon>Bacteria</taxon>
        <taxon>Bacillati</taxon>
        <taxon>Bacillota</taxon>
        <taxon>Bacilli</taxon>
        <taxon>Bacillales</taxon>
        <taxon>Thermoactinomycetaceae</taxon>
        <taxon>Baia</taxon>
    </lineage>
</organism>
<dbReference type="SUPFAM" id="SSF110849">
    <property type="entry name" value="ParB/Sulfiredoxin"/>
    <property type="match status" value="1"/>
</dbReference>
<dbReference type="Proteomes" id="UP000294746">
    <property type="component" value="Unassembled WGS sequence"/>
</dbReference>
<accession>A0A4R2S4M1</accession>
<evidence type="ECO:0000256" key="4">
    <source>
        <dbReference type="ARBA" id="ARBA00022840"/>
    </source>
</evidence>
<keyword evidence="4" id="KW-0067">ATP-binding</keyword>